<dbReference type="AlphaFoldDB" id="A0A1M7Y1K6"/>
<protein>
    <submittedName>
        <fullName evidence="1">Glycosyltransferase involved in cell wall bisynthesis</fullName>
    </submittedName>
</protein>
<dbReference type="GO" id="GO:0016740">
    <property type="term" value="F:transferase activity"/>
    <property type="evidence" value="ECO:0007669"/>
    <property type="project" value="UniProtKB-KW"/>
</dbReference>
<evidence type="ECO:0000313" key="1">
    <source>
        <dbReference type="EMBL" id="SHO45686.1"/>
    </source>
</evidence>
<keyword evidence="1" id="KW-0808">Transferase</keyword>
<dbReference type="SUPFAM" id="SSF53756">
    <property type="entry name" value="UDP-Glycosyltransferase/glycogen phosphorylase"/>
    <property type="match status" value="1"/>
</dbReference>
<proteinExistence type="predicted"/>
<dbReference type="EMBL" id="FRFD01000003">
    <property type="protein sequence ID" value="SHO45686.1"/>
    <property type="molecule type" value="Genomic_DNA"/>
</dbReference>
<reference evidence="1 2" key="1">
    <citation type="submission" date="2016-12" db="EMBL/GenBank/DDBJ databases">
        <authorList>
            <person name="Song W.-J."/>
            <person name="Kurnit D.M."/>
        </authorList>
    </citation>
    <scope>NUCLEOTIDE SEQUENCE [LARGE SCALE GENOMIC DNA]</scope>
    <source>
        <strain evidence="1 2">DSM 12503</strain>
    </source>
</reference>
<dbReference type="STRING" id="1121345.SAMN02745217_01035"/>
<evidence type="ECO:0000313" key="2">
    <source>
        <dbReference type="Proteomes" id="UP000184612"/>
    </source>
</evidence>
<organism evidence="1 2">
    <name type="scientific">Anaerocolumna xylanovorans DSM 12503</name>
    <dbReference type="NCBI Taxonomy" id="1121345"/>
    <lineage>
        <taxon>Bacteria</taxon>
        <taxon>Bacillati</taxon>
        <taxon>Bacillota</taxon>
        <taxon>Clostridia</taxon>
        <taxon>Lachnospirales</taxon>
        <taxon>Lachnospiraceae</taxon>
        <taxon>Anaerocolumna</taxon>
    </lineage>
</organism>
<gene>
    <name evidence="1" type="ORF">SAMN02745217_01035</name>
</gene>
<dbReference type="Proteomes" id="UP000184612">
    <property type="component" value="Unassembled WGS sequence"/>
</dbReference>
<dbReference type="RefSeq" id="WP_073587670.1">
    <property type="nucleotide sequence ID" value="NZ_FRFD01000003.1"/>
</dbReference>
<name>A0A1M7Y1K6_9FIRM</name>
<dbReference type="Gene3D" id="3.40.50.2000">
    <property type="entry name" value="Glycogen Phosphorylase B"/>
    <property type="match status" value="1"/>
</dbReference>
<keyword evidence="2" id="KW-1185">Reference proteome</keyword>
<accession>A0A1M7Y1K6</accession>
<dbReference type="OrthoDB" id="2022569at2"/>
<sequence>MRVLVLTEEIWNDGIYPGNVMTNWFMDFPGTLANLYLASGEPNNPCCSRYYQITDKMAARSLITKKGTGKWFFTRSYRETESSAKMRDVNRISNRVIKNTFGGTARLCRDFVWLRSDFKDSLLMDFLEDFRPEVIFSLRFYSRRMLYMERLLHSVTGAPVITFTGDDEYSLRQLNFSPFYWTRKLLFRRDLRRTASIYTKYLTLSERQAKEMEEDLGVPAGILRKGGQFTEYSKKEVTGPIRIIYAGRLYCNRNKTLAAIAEALAAINEKEVLITLEIYTRDKVNKKEQRLLCDDRSVFLRDFVSQDELKKIYKESDIALLTESFDLKNRLLTKYSFSTKVVDCLASSCAVLAIGPYENEGIRYLKKNKAAICIGKQENILPVLSHFVKHPDKIEVYQRRAWELGQREHQKEKIKDEIKELFDMAVNDNKNR</sequence>